<dbReference type="Proteomes" id="UP001358193">
    <property type="component" value="Segment"/>
</dbReference>
<name>A0ABZ0Z2E7_9CAUD</name>
<evidence type="ECO:0000313" key="2">
    <source>
        <dbReference type="Proteomes" id="UP001358193"/>
    </source>
</evidence>
<keyword evidence="2" id="KW-1185">Reference proteome</keyword>
<organism evidence="1 2">
    <name type="scientific">phage Lak_Megaphage_Sonny</name>
    <dbReference type="NCBI Taxonomy" id="3109229"/>
    <lineage>
        <taxon>Viruses</taxon>
        <taxon>Duplodnaviria</taxon>
        <taxon>Heunggongvirae</taxon>
        <taxon>Uroviricota</taxon>
        <taxon>Caudoviricetes</taxon>
        <taxon>Caudoviricetes code 15 clade</taxon>
    </lineage>
</organism>
<accession>A0ABZ0Z2E7</accession>
<evidence type="ECO:0000313" key="1">
    <source>
        <dbReference type="EMBL" id="WQJ53333.1"/>
    </source>
</evidence>
<protein>
    <submittedName>
        <fullName evidence="1">Uncharacterized protein</fullName>
    </submittedName>
</protein>
<sequence>MIELEKKNISEKSAYKITVTGETTLSSGSVRNKLTGIINEKDWDDADILFFSYISKGIYCWPKWKDTKYKFGEDFKDNEIFNSYLCFWHVGYMKGCLDLAWDSIVNVKIEHIDENGVISKIKLPDIESLFATEDEFITAFEKAIAEKVKREKQSCIDEDDKYYIQPWELKKAKEILKHFGWNDKDCENMYFINNEIGFCKIETEFNIDEQIRNVRKIDIDGHIYTGFKDETFAKLEKGINEMPEIADIVKKLAIEILKKYNGTAAIDKNDYLYKLAYDEFKRKEYGTPTYNNGYNGVHIWEYDSMEEFLKFNDFGIDEESIADYGDEIKTINNKVYMIHEGD</sequence>
<reference evidence="1 2" key="1">
    <citation type="submission" date="2023-11" db="EMBL/GenBank/DDBJ databases">
        <authorList>
            <person name="Cook R."/>
            <person name="Crisci M."/>
            <person name="Pye H."/>
            <person name="Adriaenssens E."/>
            <person name="Santini J."/>
        </authorList>
    </citation>
    <scope>NUCLEOTIDE SEQUENCE [LARGE SCALE GENOMIC DNA]</scope>
    <source>
        <strain evidence="1">Lak_Megaphage_Sonny</strain>
    </source>
</reference>
<proteinExistence type="predicted"/>
<dbReference type="EMBL" id="OR769223">
    <property type="protein sequence ID" value="WQJ53333.1"/>
    <property type="molecule type" value="Genomic_DNA"/>
</dbReference>